<organism evidence="1 2">
    <name type="scientific">Paenibacillus chungangensis</name>
    <dbReference type="NCBI Taxonomy" id="696535"/>
    <lineage>
        <taxon>Bacteria</taxon>
        <taxon>Bacillati</taxon>
        <taxon>Bacillota</taxon>
        <taxon>Bacilli</taxon>
        <taxon>Bacillales</taxon>
        <taxon>Paenibacillaceae</taxon>
        <taxon>Paenibacillus</taxon>
    </lineage>
</organism>
<gene>
    <name evidence="1" type="ORF">ACFQ2I_06875</name>
</gene>
<dbReference type="SUPFAM" id="SSF48239">
    <property type="entry name" value="Terpenoid cyclases/Protein prenyltransferases"/>
    <property type="match status" value="1"/>
</dbReference>
<keyword evidence="2" id="KW-1185">Reference proteome</keyword>
<comment type="caution">
    <text evidence="1">The sequence shown here is derived from an EMBL/GenBank/DDBJ whole genome shotgun (WGS) entry which is preliminary data.</text>
</comment>
<dbReference type="InterPro" id="IPR008930">
    <property type="entry name" value="Terpenoid_cyclase/PrenylTrfase"/>
</dbReference>
<accession>A0ABW3HNS5</accession>
<name>A0ABW3HNS5_9BACL</name>
<reference evidence="2" key="1">
    <citation type="journal article" date="2019" name="Int. J. Syst. Evol. Microbiol.">
        <title>The Global Catalogue of Microorganisms (GCM) 10K type strain sequencing project: providing services to taxonomists for standard genome sequencing and annotation.</title>
        <authorList>
            <consortium name="The Broad Institute Genomics Platform"/>
            <consortium name="The Broad Institute Genome Sequencing Center for Infectious Disease"/>
            <person name="Wu L."/>
            <person name="Ma J."/>
        </authorList>
    </citation>
    <scope>NUCLEOTIDE SEQUENCE [LARGE SCALE GENOMIC DNA]</scope>
    <source>
        <strain evidence="2">CCUG 59129</strain>
    </source>
</reference>
<dbReference type="Proteomes" id="UP001596989">
    <property type="component" value="Unassembled WGS sequence"/>
</dbReference>
<dbReference type="RefSeq" id="WP_377563020.1">
    <property type="nucleotide sequence ID" value="NZ_JBHTJZ010000007.1"/>
</dbReference>
<evidence type="ECO:0000313" key="1">
    <source>
        <dbReference type="EMBL" id="MFD0959107.1"/>
    </source>
</evidence>
<dbReference type="EMBL" id="JBHTJZ010000007">
    <property type="protein sequence ID" value="MFD0959107.1"/>
    <property type="molecule type" value="Genomic_DNA"/>
</dbReference>
<evidence type="ECO:0000313" key="2">
    <source>
        <dbReference type="Proteomes" id="UP001596989"/>
    </source>
</evidence>
<protein>
    <recommendedName>
        <fullName evidence="3">Heparinase</fullName>
    </recommendedName>
</protein>
<sequence length="583" mass="65300">MRKEQADHNTLTAMQEVLQQYVPVIQSWVTEDGHLPDPYETTYSENYAPANAAAVLASVCHSGGDLGAGELLDRMLSRTVELLEDKQNVNPFCRVFLYHYSLLALLLAPEAERSRLLQRYGSALAAYEDDCPVVNTNCAALQWSMELFADALGLRLANEQLLRHRLQFIERAQLHSGFINDEVNEEESLDGMPIAYHAFTLFLLTSAFAVIEQWPSSLKASKAEAERIVLRGTAWLRQAIAPDGTFAMVERSGYQMFVWGAVTALLAATIQDRNDESLMSESFRSWLSYRHDDGTYSCTANHLPHSLRAGYEQYTHLNMYNLLGLSGIAIAARLLERRIRLGDSLLEAGSEKLQHHPAGASHAYIDYGSGYAFYRQGDDFFGCTLRMHNRRYTPAIQGFHFRLAGQKMPIAEPRLPGSTASAERAVQDGVWEGFLLLDQEGNVHYPNALSNAEAVPAEDGLTLISEGEWVRCSKTITMRNGVLRWRYQLIMKRPITSCQHVIPLVVHDGRHPLRVMAKEECLLLMQHDNRSYELRCDDASSIRMELNRSLLSASGASAQVCIHIAESLAADSVIEWETSCAIV</sequence>
<proteinExistence type="predicted"/>
<evidence type="ECO:0008006" key="3">
    <source>
        <dbReference type="Google" id="ProtNLM"/>
    </source>
</evidence>